<evidence type="ECO:0008006" key="3">
    <source>
        <dbReference type="Google" id="ProtNLM"/>
    </source>
</evidence>
<dbReference type="EMBL" id="JBHFAB010000004">
    <property type="protein sequence ID" value="MFC1416322.1"/>
    <property type="molecule type" value="Genomic_DNA"/>
</dbReference>
<name>A0ABV6VRD8_9ACTN</name>
<gene>
    <name evidence="1" type="ORF">ACEZDE_06650</name>
</gene>
<sequence length="132" mass="13899">MRTNIRRTTTALTVTGVALGALLLGDGTAFAKSTIGLTVSSHSLRVGQSVRVTGSGGDDSVLYTYTCVDSRVGSGSWHAVSCSSKPYRSVTVSVRATRRGTLSFRTRLLGARSTTGPRRLDRVSAPTTVVVH</sequence>
<reference evidence="1 2" key="1">
    <citation type="submission" date="2024-09" db="EMBL/GenBank/DDBJ databases">
        <authorList>
            <person name="Lee S.D."/>
        </authorList>
    </citation>
    <scope>NUCLEOTIDE SEQUENCE [LARGE SCALE GENOMIC DNA]</scope>
    <source>
        <strain evidence="1 2">N8-3</strain>
    </source>
</reference>
<proteinExistence type="predicted"/>
<dbReference type="RefSeq" id="WP_380533479.1">
    <property type="nucleotide sequence ID" value="NZ_JBHFAB010000004.1"/>
</dbReference>
<protein>
    <recommendedName>
        <fullName evidence="3">Secreted protein</fullName>
    </recommendedName>
</protein>
<evidence type="ECO:0000313" key="1">
    <source>
        <dbReference type="EMBL" id="MFC1416322.1"/>
    </source>
</evidence>
<keyword evidence="2" id="KW-1185">Reference proteome</keyword>
<evidence type="ECO:0000313" key="2">
    <source>
        <dbReference type="Proteomes" id="UP001592531"/>
    </source>
</evidence>
<accession>A0ABV6VRD8</accession>
<comment type="caution">
    <text evidence="1">The sequence shown here is derived from an EMBL/GenBank/DDBJ whole genome shotgun (WGS) entry which is preliminary data.</text>
</comment>
<dbReference type="Proteomes" id="UP001592531">
    <property type="component" value="Unassembled WGS sequence"/>
</dbReference>
<organism evidence="1 2">
    <name type="scientific">Streptacidiphilus cavernicola</name>
    <dbReference type="NCBI Taxonomy" id="3342716"/>
    <lineage>
        <taxon>Bacteria</taxon>
        <taxon>Bacillati</taxon>
        <taxon>Actinomycetota</taxon>
        <taxon>Actinomycetes</taxon>
        <taxon>Kitasatosporales</taxon>
        <taxon>Streptomycetaceae</taxon>
        <taxon>Streptacidiphilus</taxon>
    </lineage>
</organism>